<dbReference type="SMART" id="SM00409">
    <property type="entry name" value="IG"/>
    <property type="match status" value="2"/>
</dbReference>
<sequence>MLLCRPADAVLGVTGVLLAGLLVPLPRAVEAAGPPQRRAAAVGSSVLLPGLDNVTHSHSTWWEYLNGTSSHTILQHNIGSHTPAIHVPYVGRAVFHPSNGSLLLEDVQESDSGIYRVTVNGGGRESLEILLEVLKPVSRPWLHSSALVARDIGKVVCEVAEGRVDTITWKKDGQPLPPDRGFHLSNTCSVLYLRPARKSDCGSYSCNASNGISWEETSLNITIAGLSRPLKDTLRIAVVAVVFAVISAGGLIIPACQSQKLRISPSVAIILPEIILTYLIVLTFLVSTTVIFQPTLFTQLKSKTAQRTMGYAAPGAVLVVVLMGSLLIKNIHHRHDHTTQGRRKDHHDMCQMDKEAKSFEMSQAGTKDTTPS</sequence>
<keyword evidence="5" id="KW-0472">Membrane</keyword>
<evidence type="ECO:0000313" key="8">
    <source>
        <dbReference type="Proteomes" id="UP001145742"/>
    </source>
</evidence>
<name>A0ABQ9D0A3_9PASS</name>
<keyword evidence="4" id="KW-0393">Immunoglobulin domain</keyword>
<dbReference type="SUPFAM" id="SSF48726">
    <property type="entry name" value="Immunoglobulin"/>
    <property type="match status" value="2"/>
</dbReference>
<evidence type="ECO:0000259" key="6">
    <source>
        <dbReference type="PROSITE" id="PS50835"/>
    </source>
</evidence>
<dbReference type="InterPro" id="IPR013783">
    <property type="entry name" value="Ig-like_fold"/>
</dbReference>
<feature type="transmembrane region" description="Helical" evidence="5">
    <location>
        <begin position="311"/>
        <end position="328"/>
    </location>
</feature>
<feature type="transmembrane region" description="Helical" evidence="5">
    <location>
        <begin position="236"/>
        <end position="256"/>
    </location>
</feature>
<dbReference type="InterPro" id="IPR003599">
    <property type="entry name" value="Ig_sub"/>
</dbReference>
<feature type="transmembrane region" description="Helical" evidence="5">
    <location>
        <begin position="268"/>
        <end position="291"/>
    </location>
</feature>
<feature type="domain" description="Ig-like" evidence="6">
    <location>
        <begin position="136"/>
        <end position="222"/>
    </location>
</feature>
<dbReference type="PANTHER" id="PTHR44337:SF26">
    <property type="entry name" value="CARCINOEMBRYONIC ANTIGEN-RELATED CELL ADHESION MOLECULE 1-LIKE"/>
    <property type="match status" value="1"/>
</dbReference>
<evidence type="ECO:0000256" key="2">
    <source>
        <dbReference type="ARBA" id="ARBA00023157"/>
    </source>
</evidence>
<evidence type="ECO:0000313" key="7">
    <source>
        <dbReference type="EMBL" id="KAJ7409903.1"/>
    </source>
</evidence>
<dbReference type="InterPro" id="IPR052598">
    <property type="entry name" value="IgSF_CEA-related"/>
</dbReference>
<keyword evidence="8" id="KW-1185">Reference proteome</keyword>
<keyword evidence="2" id="KW-1015">Disulfide bond</keyword>
<reference evidence="7" key="1">
    <citation type="submission" date="2019-10" db="EMBL/GenBank/DDBJ databases">
        <authorList>
            <person name="Soares A.E.R."/>
            <person name="Aleixo A."/>
            <person name="Schneider P."/>
            <person name="Miyaki C.Y."/>
            <person name="Schneider M.P."/>
            <person name="Mello C."/>
            <person name="Vasconcelos A.T.R."/>
        </authorList>
    </citation>
    <scope>NUCLEOTIDE SEQUENCE</scope>
    <source>
        <tissue evidence="7">Muscle</tissue>
    </source>
</reference>
<dbReference type="Gene3D" id="2.60.40.10">
    <property type="entry name" value="Immunoglobulins"/>
    <property type="match status" value="2"/>
</dbReference>
<dbReference type="Pfam" id="PF07686">
    <property type="entry name" value="V-set"/>
    <property type="match status" value="1"/>
</dbReference>
<dbReference type="InterPro" id="IPR013106">
    <property type="entry name" value="Ig_V-set"/>
</dbReference>
<proteinExistence type="predicted"/>
<evidence type="ECO:0000256" key="5">
    <source>
        <dbReference type="SAM" id="Phobius"/>
    </source>
</evidence>
<dbReference type="PROSITE" id="PS50835">
    <property type="entry name" value="IG_LIKE"/>
    <property type="match status" value="1"/>
</dbReference>
<dbReference type="Proteomes" id="UP001145742">
    <property type="component" value="Unassembled WGS sequence"/>
</dbReference>
<accession>A0ABQ9D0A3</accession>
<gene>
    <name evidence="7" type="ORF">WISP_111601</name>
</gene>
<dbReference type="InterPro" id="IPR036179">
    <property type="entry name" value="Ig-like_dom_sf"/>
</dbReference>
<dbReference type="EMBL" id="WHWB01034447">
    <property type="protein sequence ID" value="KAJ7409903.1"/>
    <property type="molecule type" value="Genomic_DNA"/>
</dbReference>
<evidence type="ECO:0000256" key="3">
    <source>
        <dbReference type="ARBA" id="ARBA00023180"/>
    </source>
</evidence>
<comment type="caution">
    <text evidence="7">The sequence shown here is derived from an EMBL/GenBank/DDBJ whole genome shotgun (WGS) entry which is preliminary data.</text>
</comment>
<protein>
    <submittedName>
        <fullName evidence="7">Junctional adhesion molecule A</fullName>
    </submittedName>
</protein>
<keyword evidence="1" id="KW-0732">Signal</keyword>
<dbReference type="PANTHER" id="PTHR44337">
    <property type="entry name" value="CARCINOEMBRYONIC ANTIGEN-RELATED CELL ADHESION MOLECULE 8"/>
    <property type="match status" value="1"/>
</dbReference>
<keyword evidence="3" id="KW-0325">Glycoprotein</keyword>
<organism evidence="7 8">
    <name type="scientific">Willisornis vidua</name>
    <name type="common">Xingu scale-backed antbird</name>
    <dbReference type="NCBI Taxonomy" id="1566151"/>
    <lineage>
        <taxon>Eukaryota</taxon>
        <taxon>Metazoa</taxon>
        <taxon>Chordata</taxon>
        <taxon>Craniata</taxon>
        <taxon>Vertebrata</taxon>
        <taxon>Euteleostomi</taxon>
        <taxon>Archelosauria</taxon>
        <taxon>Archosauria</taxon>
        <taxon>Dinosauria</taxon>
        <taxon>Saurischia</taxon>
        <taxon>Theropoda</taxon>
        <taxon>Coelurosauria</taxon>
        <taxon>Aves</taxon>
        <taxon>Neognathae</taxon>
        <taxon>Neoaves</taxon>
        <taxon>Telluraves</taxon>
        <taxon>Australaves</taxon>
        <taxon>Passeriformes</taxon>
        <taxon>Thamnophilidae</taxon>
        <taxon>Willisornis</taxon>
    </lineage>
</organism>
<evidence type="ECO:0000256" key="1">
    <source>
        <dbReference type="ARBA" id="ARBA00022729"/>
    </source>
</evidence>
<keyword evidence="5" id="KW-1133">Transmembrane helix</keyword>
<evidence type="ECO:0000256" key="4">
    <source>
        <dbReference type="ARBA" id="ARBA00023319"/>
    </source>
</evidence>
<dbReference type="InterPro" id="IPR007110">
    <property type="entry name" value="Ig-like_dom"/>
</dbReference>
<keyword evidence="5" id="KW-0812">Transmembrane</keyword>
<dbReference type="Pfam" id="PF13927">
    <property type="entry name" value="Ig_3"/>
    <property type="match status" value="1"/>
</dbReference>